<dbReference type="OrthoDB" id="9798559at2"/>
<protein>
    <submittedName>
        <fullName evidence="1">Thiamine biosynthesis protein ThiS</fullName>
    </submittedName>
</protein>
<proteinExistence type="predicted"/>
<dbReference type="RefSeq" id="WP_153728065.1">
    <property type="nucleotide sequence ID" value="NZ_WJNH01000003.1"/>
</dbReference>
<dbReference type="Pfam" id="PF02597">
    <property type="entry name" value="ThiS"/>
    <property type="match status" value="1"/>
</dbReference>
<dbReference type="InterPro" id="IPR012675">
    <property type="entry name" value="Beta-grasp_dom_sf"/>
</dbReference>
<dbReference type="AlphaFoldDB" id="A0A6G1X5H0"/>
<reference evidence="1 2" key="1">
    <citation type="submission" date="2019-11" db="EMBL/GenBank/DDBJ databases">
        <authorList>
            <person name="Li J."/>
        </authorList>
    </citation>
    <scope>NUCLEOTIDE SEQUENCE [LARGE SCALE GENOMIC DNA]</scope>
    <source>
        <strain evidence="1 2">J4</strain>
    </source>
</reference>
<dbReference type="Gene3D" id="3.10.20.30">
    <property type="match status" value="1"/>
</dbReference>
<dbReference type="EMBL" id="WJNH01000003">
    <property type="protein sequence ID" value="MRG86155.1"/>
    <property type="molecule type" value="Genomic_DNA"/>
</dbReference>
<sequence length="67" mass="7436">MRFFINGDQVEVPASVQTVGSLLEHFDIDNKVVIVEHNGNILSKDTQTEQKLEDGDRLELVHFVGGG</sequence>
<dbReference type="SUPFAM" id="SSF54285">
    <property type="entry name" value="MoaD/ThiS"/>
    <property type="match status" value="1"/>
</dbReference>
<name>A0A6G1X5H0_9BACI</name>
<dbReference type="PANTHER" id="PTHR34472:SF1">
    <property type="entry name" value="SULFUR CARRIER PROTEIN THIS"/>
    <property type="match status" value="1"/>
</dbReference>
<dbReference type="Proteomes" id="UP000480185">
    <property type="component" value="Unassembled WGS sequence"/>
</dbReference>
<organism evidence="1 2">
    <name type="scientific">Salinibacillus xinjiangensis</name>
    <dbReference type="NCBI Taxonomy" id="1229268"/>
    <lineage>
        <taxon>Bacteria</taxon>
        <taxon>Bacillati</taxon>
        <taxon>Bacillota</taxon>
        <taxon>Bacilli</taxon>
        <taxon>Bacillales</taxon>
        <taxon>Bacillaceae</taxon>
        <taxon>Salinibacillus</taxon>
    </lineage>
</organism>
<gene>
    <name evidence="1" type="primary">thiS</name>
    <name evidence="1" type="ORF">GH754_07430</name>
</gene>
<dbReference type="InterPro" id="IPR003749">
    <property type="entry name" value="ThiS/MoaD-like"/>
</dbReference>
<dbReference type="InterPro" id="IPR010035">
    <property type="entry name" value="Thi_S"/>
</dbReference>
<evidence type="ECO:0000313" key="1">
    <source>
        <dbReference type="EMBL" id="MRG86155.1"/>
    </source>
</evidence>
<accession>A0A6G1X5H0</accession>
<dbReference type="InterPro" id="IPR016155">
    <property type="entry name" value="Mopterin_synth/thiamin_S_b"/>
</dbReference>
<keyword evidence="2" id="KW-1185">Reference proteome</keyword>
<evidence type="ECO:0000313" key="2">
    <source>
        <dbReference type="Proteomes" id="UP000480185"/>
    </source>
</evidence>
<dbReference type="PANTHER" id="PTHR34472">
    <property type="entry name" value="SULFUR CARRIER PROTEIN THIS"/>
    <property type="match status" value="1"/>
</dbReference>
<dbReference type="CDD" id="cd00565">
    <property type="entry name" value="Ubl_ThiS"/>
    <property type="match status" value="1"/>
</dbReference>
<comment type="caution">
    <text evidence="1">The sequence shown here is derived from an EMBL/GenBank/DDBJ whole genome shotgun (WGS) entry which is preliminary data.</text>
</comment>
<dbReference type="NCBIfam" id="TIGR01683">
    <property type="entry name" value="thiS"/>
    <property type="match status" value="1"/>
</dbReference>